<feature type="transmembrane region" description="Helical" evidence="1">
    <location>
        <begin position="95"/>
        <end position="118"/>
    </location>
</feature>
<name>A0AAU7QHC2_9GAMM</name>
<keyword evidence="1" id="KW-0812">Transmembrane</keyword>
<accession>A0AAU7QHC2</accession>
<gene>
    <name evidence="2" type="ORF">ABNK63_11305</name>
</gene>
<feature type="transmembrane region" description="Helical" evidence="1">
    <location>
        <begin position="64"/>
        <end position="83"/>
    </location>
</feature>
<dbReference type="RefSeq" id="WP_350015674.1">
    <property type="nucleotide sequence ID" value="NZ_CP157948.1"/>
</dbReference>
<reference evidence="2" key="1">
    <citation type="submission" date="2024-06" db="EMBL/GenBank/DDBJ databases">
        <authorList>
            <person name="Sun Y."/>
        </authorList>
    </citation>
    <scope>NUCLEOTIDE SEQUENCE</scope>
    <source>
        <strain evidence="2">IGA1.0</strain>
    </source>
</reference>
<keyword evidence="1" id="KW-0472">Membrane</keyword>
<feature type="transmembrane region" description="Helical" evidence="1">
    <location>
        <begin position="192"/>
        <end position="214"/>
    </location>
</feature>
<organism evidence="2">
    <name type="scientific">Rhodanobacter sp. IGA1.0</name>
    <dbReference type="NCBI Taxonomy" id="3158582"/>
    <lineage>
        <taxon>Bacteria</taxon>
        <taxon>Pseudomonadati</taxon>
        <taxon>Pseudomonadota</taxon>
        <taxon>Gammaproteobacteria</taxon>
        <taxon>Lysobacterales</taxon>
        <taxon>Rhodanobacteraceae</taxon>
        <taxon>Rhodanobacter</taxon>
    </lineage>
</organism>
<evidence type="ECO:0000256" key="1">
    <source>
        <dbReference type="SAM" id="Phobius"/>
    </source>
</evidence>
<dbReference type="Pfam" id="PF06532">
    <property type="entry name" value="NrsF"/>
    <property type="match status" value="1"/>
</dbReference>
<proteinExistence type="predicted"/>
<dbReference type="InterPro" id="IPR009495">
    <property type="entry name" value="NrsF"/>
</dbReference>
<feature type="transmembrane region" description="Helical" evidence="1">
    <location>
        <begin position="32"/>
        <end position="52"/>
    </location>
</feature>
<feature type="transmembrane region" description="Helical" evidence="1">
    <location>
        <begin position="134"/>
        <end position="152"/>
    </location>
</feature>
<protein>
    <submittedName>
        <fullName evidence="2">NrsF family protein</fullName>
    </submittedName>
</protein>
<dbReference type="EMBL" id="CP157948">
    <property type="protein sequence ID" value="XBS88985.1"/>
    <property type="molecule type" value="Genomic_DNA"/>
</dbReference>
<keyword evidence="1" id="KW-1133">Transmembrane helix</keyword>
<feature type="transmembrane region" description="Helical" evidence="1">
    <location>
        <begin position="164"/>
        <end position="186"/>
    </location>
</feature>
<evidence type="ECO:0000313" key="2">
    <source>
        <dbReference type="EMBL" id="XBS88985.1"/>
    </source>
</evidence>
<dbReference type="AlphaFoldDB" id="A0AAU7QHC2"/>
<sequence length="217" mass="22788">MSELRPHEALIDRLGTELVPVRRLLPPWLRTAGWLLTVVAIAALLVMHYGIQPMRLRWAATPDLAWAGLGAVATAISGAWAAFTLGVPGRSRAWAWLPLPAAALWIGASGLGCLRTWIAPGTEVAGLHQSADCLLFIISFSVPLSALLVILLRRACPLRPVRTAVLIGLASAAASASLLEICHAYDSAATDLLTHAAAVAFVVAVNAAMGGRLLSKA</sequence>